<proteinExistence type="predicted"/>
<dbReference type="Proteomes" id="UP000030518">
    <property type="component" value="Unassembled WGS sequence"/>
</dbReference>
<comment type="caution">
    <text evidence="1">The sequence shown here is derived from an EMBL/GenBank/DDBJ whole genome shotgun (WGS) entry which is preliminary data.</text>
</comment>
<sequence>MKMHRLNQRSYVICMFCLTVLLVSSSNHLWPFVSLAAIVATLARVVDAIKSGEAEKSAR</sequence>
<evidence type="ECO:0000313" key="1">
    <source>
        <dbReference type="EMBL" id="KGQ18607.1"/>
    </source>
</evidence>
<evidence type="ECO:0000313" key="2">
    <source>
        <dbReference type="Proteomes" id="UP000030518"/>
    </source>
</evidence>
<organism evidence="1 2">
    <name type="scientific">Lysobacter dokdonensis DS-58</name>
    <dbReference type="NCBI Taxonomy" id="1300345"/>
    <lineage>
        <taxon>Bacteria</taxon>
        <taxon>Pseudomonadati</taxon>
        <taxon>Pseudomonadota</taxon>
        <taxon>Gammaproteobacteria</taxon>
        <taxon>Lysobacterales</taxon>
        <taxon>Lysobacteraceae</taxon>
        <taxon>Noviluteimonas</taxon>
    </lineage>
</organism>
<dbReference type="PATRIC" id="fig|1300345.3.peg.2301"/>
<keyword evidence="2" id="KW-1185">Reference proteome</keyword>
<gene>
    <name evidence="1" type="ORF">LF41_633</name>
</gene>
<dbReference type="EMBL" id="JRKJ01000018">
    <property type="protein sequence ID" value="KGQ18607.1"/>
    <property type="molecule type" value="Genomic_DNA"/>
</dbReference>
<accession>A0A0A2WIR4</accession>
<reference evidence="1 2" key="1">
    <citation type="submission" date="2014-09" db="EMBL/GenBank/DDBJ databases">
        <title>Genome sequences of Lysobacter dokdonensis DS-58.</title>
        <authorList>
            <person name="Kim J.F."/>
            <person name="Kwak M.-J."/>
        </authorList>
    </citation>
    <scope>NUCLEOTIDE SEQUENCE [LARGE SCALE GENOMIC DNA]</scope>
    <source>
        <strain evidence="1 2">DS-58</strain>
    </source>
</reference>
<protein>
    <submittedName>
        <fullName evidence="1">Uncharacterized protein</fullName>
    </submittedName>
</protein>
<dbReference type="RefSeq" id="WP_161786958.1">
    <property type="nucleotide sequence ID" value="NZ_JRKJ01000018.1"/>
</dbReference>
<dbReference type="AlphaFoldDB" id="A0A0A2WIR4"/>
<name>A0A0A2WIR4_9GAMM</name>